<dbReference type="GO" id="GO:0003723">
    <property type="term" value="F:RNA binding"/>
    <property type="evidence" value="ECO:0007669"/>
    <property type="project" value="UniProtKB-UniRule"/>
</dbReference>
<feature type="domain" description="THUMP" evidence="7">
    <location>
        <begin position="290"/>
        <end position="397"/>
    </location>
</feature>
<sequence>MRPWVRVKLNPGSGRGRVPLDPGLDRGPEAASSTWRRSGDLRLHPRPAGLDRDGAGWVWISPNGGGADWETPPSGARVGRRRGRGPGATPPTGPRALGPAQPEAAWRRGYGGPSRVPARHRRQREGRHHRGGAARFSPAPCAHMASPAQPAPRGGGKRKGKAQYVPAKRARRGDGAGPRQLEPGLQGVLITCNMNERKCVEEAYSLLNEYGDDLYGPEKFTDKDQQPSGSEGEDDDDVEAALKKEVGDIKASTEMRLRRFQSVESGANNVIFIRTLGIEPEKLVHHILQDMYKTKKKKTRVILRMLPISGTCKAFLEDMKKYAETFLEPWFKAPNKGTFQIVYKARNNSHVNREEVIKELAGIVGCLNSENKVDLTNPQYTVVVEIIKAVCCLSVVKDYVLFRKYNLQEVAKSAQDPRPLDPKQAAQAGNGEEAKLEAGDRSNQNDPAEGKNSHQVPENSEEQGQAKPVSETQVANEGEAKPELASQVTEGSESNEKDLL</sequence>
<keyword evidence="9" id="KW-1185">Reference proteome</keyword>
<evidence type="ECO:0000313" key="9">
    <source>
        <dbReference type="Proteomes" id="UP001177744"/>
    </source>
</evidence>
<evidence type="ECO:0000256" key="3">
    <source>
        <dbReference type="ARBA" id="ARBA00065332"/>
    </source>
</evidence>
<dbReference type="AlphaFoldDB" id="A0AA40LUJ7"/>
<evidence type="ECO:0000256" key="4">
    <source>
        <dbReference type="ARBA" id="ARBA00074795"/>
    </source>
</evidence>
<gene>
    <name evidence="8" type="ORF">QTO34_013111</name>
</gene>
<dbReference type="PANTHER" id="PTHR13452">
    <property type="entry name" value="THUMP DOMAIN CONTAINING PROTEIN 1-RELATED"/>
    <property type="match status" value="1"/>
</dbReference>
<feature type="region of interest" description="Disordered" evidence="6">
    <location>
        <begin position="63"/>
        <end position="181"/>
    </location>
</feature>
<dbReference type="Gene3D" id="3.30.2300.10">
    <property type="entry name" value="THUMP superfamily"/>
    <property type="match status" value="1"/>
</dbReference>
<dbReference type="CDD" id="cd11717">
    <property type="entry name" value="THUMP_THUMPD1_like"/>
    <property type="match status" value="1"/>
</dbReference>
<feature type="region of interest" description="Disordered" evidence="6">
    <location>
        <begin position="9"/>
        <end position="50"/>
    </location>
</feature>
<evidence type="ECO:0000256" key="5">
    <source>
        <dbReference type="PROSITE-ProRule" id="PRU00529"/>
    </source>
</evidence>
<keyword evidence="5" id="KW-0694">RNA-binding</keyword>
<dbReference type="SUPFAM" id="SSF143437">
    <property type="entry name" value="THUMP domain-like"/>
    <property type="match status" value="1"/>
</dbReference>
<evidence type="ECO:0000313" key="8">
    <source>
        <dbReference type="EMBL" id="KAK1344417.1"/>
    </source>
</evidence>
<evidence type="ECO:0000256" key="6">
    <source>
        <dbReference type="SAM" id="MobiDB-lite"/>
    </source>
</evidence>
<comment type="subunit">
    <text evidence="3">Interacts with NAT10. Binds tRNA.</text>
</comment>
<dbReference type="Proteomes" id="UP001177744">
    <property type="component" value="Unassembled WGS sequence"/>
</dbReference>
<comment type="function">
    <text evidence="1">Functions as a tRNA-binding adapter to mediate NAT10-dependent tRNA acetylation modifying cytidine to N4-acetylcytidine (ac4C).</text>
</comment>
<organism evidence="8 9">
    <name type="scientific">Cnephaeus nilssonii</name>
    <name type="common">Northern bat</name>
    <name type="synonym">Eptesicus nilssonii</name>
    <dbReference type="NCBI Taxonomy" id="3371016"/>
    <lineage>
        <taxon>Eukaryota</taxon>
        <taxon>Metazoa</taxon>
        <taxon>Chordata</taxon>
        <taxon>Craniata</taxon>
        <taxon>Vertebrata</taxon>
        <taxon>Euteleostomi</taxon>
        <taxon>Mammalia</taxon>
        <taxon>Eutheria</taxon>
        <taxon>Laurasiatheria</taxon>
        <taxon>Chiroptera</taxon>
        <taxon>Yangochiroptera</taxon>
        <taxon>Vespertilionidae</taxon>
        <taxon>Cnephaeus</taxon>
    </lineage>
</organism>
<dbReference type="InterPro" id="IPR040183">
    <property type="entry name" value="THUMPD1-like"/>
</dbReference>
<dbReference type="FunFam" id="3.30.2300.10:FF:000001">
    <property type="entry name" value="THUMP domain-containing protein 1"/>
    <property type="match status" value="1"/>
</dbReference>
<comment type="caution">
    <text evidence="8">The sequence shown here is derived from an EMBL/GenBank/DDBJ whole genome shotgun (WGS) entry which is preliminary data.</text>
</comment>
<dbReference type="EMBL" id="JAULJE010000003">
    <property type="protein sequence ID" value="KAK1344417.1"/>
    <property type="molecule type" value="Genomic_DNA"/>
</dbReference>
<comment type="similarity">
    <text evidence="2">Belongs to the THUMPD1 family.</text>
</comment>
<dbReference type="InterPro" id="IPR004114">
    <property type="entry name" value="THUMP_dom"/>
</dbReference>
<dbReference type="SMART" id="SM00981">
    <property type="entry name" value="THUMP"/>
    <property type="match status" value="1"/>
</dbReference>
<reference evidence="8" key="1">
    <citation type="submission" date="2023-06" db="EMBL/GenBank/DDBJ databases">
        <title>Reference genome for the Northern bat (Eptesicus nilssonii), a most northern bat species.</title>
        <authorList>
            <person name="Laine V.N."/>
            <person name="Pulliainen A.T."/>
            <person name="Lilley T.M."/>
        </authorList>
    </citation>
    <scope>NUCLEOTIDE SEQUENCE</scope>
    <source>
        <strain evidence="8">BLF_Eptnil</strain>
        <tissue evidence="8">Kidney</tissue>
    </source>
</reference>
<protein>
    <recommendedName>
        <fullName evidence="4">THUMP domain-containing protein 1</fullName>
    </recommendedName>
</protein>
<dbReference type="GO" id="GO:0006400">
    <property type="term" value="P:tRNA modification"/>
    <property type="evidence" value="ECO:0007669"/>
    <property type="project" value="InterPro"/>
</dbReference>
<dbReference type="PROSITE" id="PS51165">
    <property type="entry name" value="THUMP"/>
    <property type="match status" value="1"/>
</dbReference>
<feature type="region of interest" description="Disordered" evidence="6">
    <location>
        <begin position="215"/>
        <end position="237"/>
    </location>
</feature>
<feature type="region of interest" description="Disordered" evidence="6">
    <location>
        <begin position="411"/>
        <end position="500"/>
    </location>
</feature>
<dbReference type="Pfam" id="PF02926">
    <property type="entry name" value="THUMP"/>
    <property type="match status" value="1"/>
</dbReference>
<proteinExistence type="inferred from homology"/>
<feature type="compositionally biased region" description="Basic residues" evidence="6">
    <location>
        <begin position="117"/>
        <end position="132"/>
    </location>
</feature>
<dbReference type="PANTHER" id="PTHR13452:SF10">
    <property type="entry name" value="THUMP DOMAIN-CONTAINING PROTEIN 1"/>
    <property type="match status" value="1"/>
</dbReference>
<evidence type="ECO:0000259" key="7">
    <source>
        <dbReference type="PROSITE" id="PS51165"/>
    </source>
</evidence>
<evidence type="ECO:0000256" key="2">
    <source>
        <dbReference type="ARBA" id="ARBA00060731"/>
    </source>
</evidence>
<evidence type="ECO:0000256" key="1">
    <source>
        <dbReference type="ARBA" id="ARBA00053258"/>
    </source>
</evidence>
<feature type="compositionally biased region" description="Basic and acidic residues" evidence="6">
    <location>
        <begin position="37"/>
        <end position="50"/>
    </location>
</feature>
<name>A0AA40LUJ7_CNENI</name>
<accession>A0AA40LUJ7</accession>